<reference evidence="11" key="1">
    <citation type="submission" date="2016-06" db="UniProtKB">
        <authorList>
            <consortium name="WormBaseParasite"/>
        </authorList>
    </citation>
    <scope>IDENTIFICATION</scope>
</reference>
<evidence type="ECO:0000256" key="4">
    <source>
        <dbReference type="ARBA" id="ARBA00022801"/>
    </source>
</evidence>
<dbReference type="GO" id="GO:0005975">
    <property type="term" value="P:carbohydrate metabolic process"/>
    <property type="evidence" value="ECO:0007669"/>
    <property type="project" value="InterPro"/>
</dbReference>
<dbReference type="EMBL" id="UZAN01051175">
    <property type="protein sequence ID" value="VDP88736.1"/>
    <property type="molecule type" value="Genomic_DNA"/>
</dbReference>
<dbReference type="Gene3D" id="1.50.10.10">
    <property type="match status" value="1"/>
</dbReference>
<dbReference type="InterPro" id="IPR050749">
    <property type="entry name" value="Glycosyl_Hydrolase_47"/>
</dbReference>
<dbReference type="AlphaFoldDB" id="A0A183AXD3"/>
<proteinExistence type="inferred from homology"/>
<organism evidence="11">
    <name type="scientific">Echinostoma caproni</name>
    <dbReference type="NCBI Taxonomy" id="27848"/>
    <lineage>
        <taxon>Eukaryota</taxon>
        <taxon>Metazoa</taxon>
        <taxon>Spiralia</taxon>
        <taxon>Lophotrochozoa</taxon>
        <taxon>Platyhelminthes</taxon>
        <taxon>Trematoda</taxon>
        <taxon>Digenea</taxon>
        <taxon>Plagiorchiida</taxon>
        <taxon>Echinostomata</taxon>
        <taxon>Echinostomatoidea</taxon>
        <taxon>Echinostomatidae</taxon>
        <taxon>Echinostoma</taxon>
    </lineage>
</organism>
<feature type="compositionally biased region" description="Polar residues" evidence="7">
    <location>
        <begin position="151"/>
        <end position="161"/>
    </location>
</feature>
<sequence length="283" mass="31788">MVIELRWSHRSPSDAEDVSRTITPGGRFVLFKESRSKVQYSQVGRPLIRQFRCRRVILPLCLILGIYAVYIWFFSGSVEIHPPAFPVPGNEIPEVPKALPPPHRPVQPGSDELPQVQPPKVVPLAPEEEAPGAEQVEGPIAEKPKPVLPKPTQSSPMTQEEIQGGEPSDPKVLAMRNEVRQMAKEAWDAYVQYAWGSSELKPISKKGHQPEVLGKIPLGATIIDGMDTLYIMGLKDEFKKARDYVANELDFNRVSCLFRGSLSFWTRLYFTSMHFTSRSSSTH</sequence>
<reference evidence="9 10" key="2">
    <citation type="submission" date="2018-11" db="EMBL/GenBank/DDBJ databases">
        <authorList>
            <consortium name="Pathogen Informatics"/>
        </authorList>
    </citation>
    <scope>NUCLEOTIDE SEQUENCE [LARGE SCALE GENOMIC DNA]</scope>
    <source>
        <strain evidence="9 10">Egypt</strain>
    </source>
</reference>
<evidence type="ECO:0000256" key="7">
    <source>
        <dbReference type="SAM" id="MobiDB-lite"/>
    </source>
</evidence>
<dbReference type="PANTHER" id="PTHR11742">
    <property type="entry name" value="MANNOSYL-OLIGOSACCHARIDE ALPHA-1,2-MANNOSIDASE-RELATED"/>
    <property type="match status" value="1"/>
</dbReference>
<feature type="transmembrane region" description="Helical" evidence="8">
    <location>
        <begin position="56"/>
        <end position="74"/>
    </location>
</feature>
<evidence type="ECO:0000256" key="5">
    <source>
        <dbReference type="ARBA" id="ARBA00023157"/>
    </source>
</evidence>
<keyword evidence="5" id="KW-1015">Disulfide bond</keyword>
<accession>A0A183AXD3</accession>
<dbReference type="GO" id="GO:0004571">
    <property type="term" value="F:mannosyl-oligosaccharide 1,2-alpha-mannosidase activity"/>
    <property type="evidence" value="ECO:0007669"/>
    <property type="project" value="InterPro"/>
</dbReference>
<evidence type="ECO:0000256" key="6">
    <source>
        <dbReference type="RuleBase" id="RU361193"/>
    </source>
</evidence>
<comment type="cofactor">
    <cofactor evidence="1">
        <name>Ca(2+)</name>
        <dbReference type="ChEBI" id="CHEBI:29108"/>
    </cofactor>
</comment>
<evidence type="ECO:0000256" key="8">
    <source>
        <dbReference type="SAM" id="Phobius"/>
    </source>
</evidence>
<dbReference type="GO" id="GO:0005783">
    <property type="term" value="C:endoplasmic reticulum"/>
    <property type="evidence" value="ECO:0007669"/>
    <property type="project" value="TreeGrafter"/>
</dbReference>
<dbReference type="WBParaSite" id="ECPE_0001165301-mRNA-1">
    <property type="protein sequence ID" value="ECPE_0001165301-mRNA-1"/>
    <property type="gene ID" value="ECPE_0001165301"/>
</dbReference>
<evidence type="ECO:0000256" key="1">
    <source>
        <dbReference type="ARBA" id="ARBA00001913"/>
    </source>
</evidence>
<dbReference type="InterPro" id="IPR001382">
    <property type="entry name" value="Glyco_hydro_47"/>
</dbReference>
<keyword evidence="8" id="KW-1133">Transmembrane helix</keyword>
<evidence type="ECO:0000256" key="3">
    <source>
        <dbReference type="ARBA" id="ARBA00007658"/>
    </source>
</evidence>
<gene>
    <name evidence="9" type="ORF">ECPE_LOCUS11618</name>
</gene>
<comment type="similarity">
    <text evidence="3 6">Belongs to the glycosyl hydrolase 47 family.</text>
</comment>
<evidence type="ECO:0000313" key="9">
    <source>
        <dbReference type="EMBL" id="VDP88736.1"/>
    </source>
</evidence>
<dbReference type="Pfam" id="PF01532">
    <property type="entry name" value="Glyco_hydro_47"/>
    <property type="match status" value="1"/>
</dbReference>
<keyword evidence="4 6" id="KW-0378">Hydrolase</keyword>
<evidence type="ECO:0000313" key="11">
    <source>
        <dbReference type="WBParaSite" id="ECPE_0001165301-mRNA-1"/>
    </source>
</evidence>
<dbReference type="OrthoDB" id="8118055at2759"/>
<name>A0A183AXD3_9TREM</name>
<dbReference type="PRINTS" id="PR00747">
    <property type="entry name" value="GLYHDRLASE47"/>
</dbReference>
<dbReference type="GO" id="GO:0000139">
    <property type="term" value="C:Golgi membrane"/>
    <property type="evidence" value="ECO:0007669"/>
    <property type="project" value="TreeGrafter"/>
</dbReference>
<evidence type="ECO:0000313" key="10">
    <source>
        <dbReference type="Proteomes" id="UP000272942"/>
    </source>
</evidence>
<feature type="region of interest" description="Disordered" evidence="7">
    <location>
        <begin position="95"/>
        <end position="171"/>
    </location>
</feature>
<comment type="pathway">
    <text evidence="2">Protein modification; protein glycosylation.</text>
</comment>
<keyword evidence="6" id="KW-0326">Glycosidase</keyword>
<dbReference type="Proteomes" id="UP000272942">
    <property type="component" value="Unassembled WGS sequence"/>
</dbReference>
<dbReference type="GO" id="GO:0005509">
    <property type="term" value="F:calcium ion binding"/>
    <property type="evidence" value="ECO:0007669"/>
    <property type="project" value="InterPro"/>
</dbReference>
<keyword evidence="8" id="KW-0812">Transmembrane</keyword>
<evidence type="ECO:0000256" key="2">
    <source>
        <dbReference type="ARBA" id="ARBA00004922"/>
    </source>
</evidence>
<dbReference type="PANTHER" id="PTHR11742:SF6">
    <property type="entry name" value="MANNOSYL-OLIGOSACCHARIDE ALPHA-1,2-MANNOSIDASE IA-RELATED"/>
    <property type="match status" value="1"/>
</dbReference>
<protein>
    <recommendedName>
        <fullName evidence="6">alpha-1,2-Mannosidase</fullName>
        <ecNumber evidence="6">3.2.1.-</ecNumber>
    </recommendedName>
</protein>
<dbReference type="InterPro" id="IPR012341">
    <property type="entry name" value="6hp_glycosidase-like_sf"/>
</dbReference>
<dbReference type="InterPro" id="IPR036026">
    <property type="entry name" value="Seven-hairpin_glycosidases"/>
</dbReference>
<dbReference type="SUPFAM" id="SSF48225">
    <property type="entry name" value="Seven-hairpin glycosidases"/>
    <property type="match status" value="1"/>
</dbReference>
<dbReference type="EC" id="3.2.1.-" evidence="6"/>
<keyword evidence="8" id="KW-0472">Membrane</keyword>
<keyword evidence="10" id="KW-1185">Reference proteome</keyword>